<evidence type="ECO:0000256" key="1">
    <source>
        <dbReference type="ARBA" id="ARBA00004651"/>
    </source>
</evidence>
<dbReference type="Pfam" id="PF02687">
    <property type="entry name" value="FtsX"/>
    <property type="match status" value="1"/>
</dbReference>
<evidence type="ECO:0000256" key="4">
    <source>
        <dbReference type="ARBA" id="ARBA00022989"/>
    </source>
</evidence>
<comment type="subcellular location">
    <subcellularLocation>
        <location evidence="1">Cell membrane</location>
        <topology evidence="1">Multi-pass membrane protein</topology>
    </subcellularLocation>
</comment>
<feature type="domain" description="MacB-like periplasmic core" evidence="9">
    <location>
        <begin position="22"/>
        <end position="278"/>
    </location>
</feature>
<feature type="transmembrane region" description="Helical" evidence="7">
    <location>
        <begin position="358"/>
        <end position="382"/>
    </location>
</feature>
<evidence type="ECO:0000256" key="5">
    <source>
        <dbReference type="ARBA" id="ARBA00023136"/>
    </source>
</evidence>
<reference evidence="11" key="1">
    <citation type="journal article" date="2019" name="Int. J. Syst. Evol. Microbiol.">
        <title>The Global Catalogue of Microorganisms (GCM) 10K type strain sequencing project: providing services to taxonomists for standard genome sequencing and annotation.</title>
        <authorList>
            <consortium name="The Broad Institute Genomics Platform"/>
            <consortium name="The Broad Institute Genome Sequencing Center for Infectious Disease"/>
            <person name="Wu L."/>
            <person name="Ma J."/>
        </authorList>
    </citation>
    <scope>NUCLEOTIDE SEQUENCE [LARGE SCALE GENOMIC DNA]</scope>
    <source>
        <strain evidence="11">KACC 14058</strain>
    </source>
</reference>
<keyword evidence="3 7" id="KW-0812">Transmembrane</keyword>
<dbReference type="InterPro" id="IPR025857">
    <property type="entry name" value="MacB_PCD"/>
</dbReference>
<feature type="transmembrane region" description="Helical" evidence="7">
    <location>
        <begin position="296"/>
        <end position="321"/>
    </location>
</feature>
<dbReference type="EMBL" id="JBHSDV010000002">
    <property type="protein sequence ID" value="MFC4388140.1"/>
    <property type="molecule type" value="Genomic_DNA"/>
</dbReference>
<keyword evidence="11" id="KW-1185">Reference proteome</keyword>
<comment type="caution">
    <text evidence="10">The sequence shown here is derived from an EMBL/GenBank/DDBJ whole genome shotgun (WGS) entry which is preliminary data.</text>
</comment>
<keyword evidence="2" id="KW-1003">Cell membrane</keyword>
<dbReference type="PANTHER" id="PTHR30572:SF4">
    <property type="entry name" value="ABC TRANSPORTER PERMEASE YTRF"/>
    <property type="match status" value="1"/>
</dbReference>
<dbReference type="PANTHER" id="PTHR30572">
    <property type="entry name" value="MEMBRANE COMPONENT OF TRANSPORTER-RELATED"/>
    <property type="match status" value="1"/>
</dbReference>
<keyword evidence="4 7" id="KW-1133">Transmembrane helix</keyword>
<feature type="transmembrane region" description="Helical" evidence="7">
    <location>
        <begin position="402"/>
        <end position="424"/>
    </location>
</feature>
<evidence type="ECO:0000256" key="2">
    <source>
        <dbReference type="ARBA" id="ARBA00022475"/>
    </source>
</evidence>
<evidence type="ECO:0000256" key="6">
    <source>
        <dbReference type="ARBA" id="ARBA00038076"/>
    </source>
</evidence>
<evidence type="ECO:0000256" key="3">
    <source>
        <dbReference type="ARBA" id="ARBA00022692"/>
    </source>
</evidence>
<dbReference type="InterPro" id="IPR050250">
    <property type="entry name" value="Macrolide_Exporter_MacB"/>
</dbReference>
<protein>
    <submittedName>
        <fullName evidence="10">ABC transporter permease</fullName>
    </submittedName>
</protein>
<organism evidence="10 11">
    <name type="scientific">Gracilibacillus marinus</name>
    <dbReference type="NCBI Taxonomy" id="630535"/>
    <lineage>
        <taxon>Bacteria</taxon>
        <taxon>Bacillati</taxon>
        <taxon>Bacillota</taxon>
        <taxon>Bacilli</taxon>
        <taxon>Bacillales</taxon>
        <taxon>Bacillaceae</taxon>
        <taxon>Gracilibacillus</taxon>
    </lineage>
</organism>
<evidence type="ECO:0000259" key="9">
    <source>
        <dbReference type="Pfam" id="PF12704"/>
    </source>
</evidence>
<dbReference type="Proteomes" id="UP001595880">
    <property type="component" value="Unassembled WGS sequence"/>
</dbReference>
<evidence type="ECO:0000313" key="10">
    <source>
        <dbReference type="EMBL" id="MFC4388140.1"/>
    </source>
</evidence>
<feature type="transmembrane region" description="Helical" evidence="7">
    <location>
        <begin position="21"/>
        <end position="45"/>
    </location>
</feature>
<dbReference type="InterPro" id="IPR003838">
    <property type="entry name" value="ABC3_permease_C"/>
</dbReference>
<dbReference type="Pfam" id="PF12704">
    <property type="entry name" value="MacB_PCD"/>
    <property type="match status" value="1"/>
</dbReference>
<gene>
    <name evidence="10" type="ORF">ACFOZ1_10000</name>
</gene>
<accession>A0ABV8VVY5</accession>
<keyword evidence="5 7" id="KW-0472">Membrane</keyword>
<evidence type="ECO:0000256" key="7">
    <source>
        <dbReference type="SAM" id="Phobius"/>
    </source>
</evidence>
<evidence type="ECO:0000313" key="11">
    <source>
        <dbReference type="Proteomes" id="UP001595880"/>
    </source>
</evidence>
<evidence type="ECO:0000259" key="8">
    <source>
        <dbReference type="Pfam" id="PF02687"/>
    </source>
</evidence>
<sequence length="443" mass="49299">MNIRDQWRFVSKNMKKSKSRVFMTILATAMGVTFLIVLASVAFGLHDTLIKQHLENNTVTKIEVYGYESDDTFRSITDEDIQTFEALDGVKAVTRRVELYQSPLFTINDYSAHSSTIVTHFPSEIASGLQLSEGELPTKDNEIVVGHDFVKNLAPINVAEEEIYDENYDIKEEYQYTESLVGKEIDMTVSSTVDDEEVTKTFPVTISGVIESPSRDWLTDNSVYISDAMLKEIEAFTNSPRGEMEPQGEGTEEMSGYTSVYVYANSLEEVEGISEALKDDNYLVYSVADEMKQINMIFTIIKAGLIFIGTIAILIASIGIYNTMTMAVTERTPDIGIMKALGAHPKQIKQIFLLESSFIGLFGALVGTIVAYLISIIVNIGIPMILESVFSEKLPEGFQFSSIPLTLVLISTVICFLVTILSGLKPARKATRIDVLKALRREI</sequence>
<name>A0ABV8VVY5_9BACI</name>
<proteinExistence type="inferred from homology"/>
<dbReference type="RefSeq" id="WP_390198934.1">
    <property type="nucleotide sequence ID" value="NZ_JBHSDV010000002.1"/>
</dbReference>
<comment type="similarity">
    <text evidence="6">Belongs to the ABC-4 integral membrane protein family.</text>
</comment>
<feature type="domain" description="ABC3 transporter permease C-terminal" evidence="8">
    <location>
        <begin position="306"/>
        <end position="433"/>
    </location>
</feature>